<keyword evidence="5" id="KW-1185">Reference proteome</keyword>
<evidence type="ECO:0000313" key="5">
    <source>
        <dbReference type="Proteomes" id="UP000499080"/>
    </source>
</evidence>
<organism evidence="4 5">
    <name type="scientific">Araneus ventricosus</name>
    <name type="common">Orbweaver spider</name>
    <name type="synonym">Epeira ventricosa</name>
    <dbReference type="NCBI Taxonomy" id="182803"/>
    <lineage>
        <taxon>Eukaryota</taxon>
        <taxon>Metazoa</taxon>
        <taxon>Ecdysozoa</taxon>
        <taxon>Arthropoda</taxon>
        <taxon>Chelicerata</taxon>
        <taxon>Arachnida</taxon>
        <taxon>Araneae</taxon>
        <taxon>Araneomorphae</taxon>
        <taxon>Entelegynae</taxon>
        <taxon>Araneoidea</taxon>
        <taxon>Araneidae</taxon>
        <taxon>Araneus</taxon>
    </lineage>
</organism>
<evidence type="ECO:0000313" key="4">
    <source>
        <dbReference type="EMBL" id="GBM84541.1"/>
    </source>
</evidence>
<reference evidence="4 5" key="1">
    <citation type="journal article" date="2019" name="Sci. Rep.">
        <title>Orb-weaving spider Araneus ventricosus genome elucidates the spidroin gene catalogue.</title>
        <authorList>
            <person name="Kono N."/>
            <person name="Nakamura H."/>
            <person name="Ohtoshi R."/>
            <person name="Moran D.A.P."/>
            <person name="Shinohara A."/>
            <person name="Yoshida Y."/>
            <person name="Fujiwara M."/>
            <person name="Mori M."/>
            <person name="Tomita M."/>
            <person name="Arakawa K."/>
        </authorList>
    </citation>
    <scope>NUCLEOTIDE SEQUENCE [LARGE SCALE GENOMIC DNA]</scope>
</reference>
<evidence type="ECO:0000313" key="1">
    <source>
        <dbReference type="EMBL" id="GBM84511.1"/>
    </source>
</evidence>
<dbReference type="EMBL" id="BGPR01109002">
    <property type="protein sequence ID" value="GBM84536.1"/>
    <property type="molecule type" value="Genomic_DNA"/>
</dbReference>
<evidence type="ECO:0000313" key="3">
    <source>
        <dbReference type="EMBL" id="GBM84536.1"/>
    </source>
</evidence>
<sequence length="181" mass="20291">MILSYIQHYLAEGNHTSRCLIPLTPKPAVTGHATSILVGRISAGYCSESGEKAIGRVVVKKPLGVEIRMKGLLFTSSTGETGWTNLFYPSISKRTSVYNCIEILRTLSGQRVKSLSLMWFSLVMLTSRVEAAQGLFWDRSRHFEPRSDVEDDSWAGKPLFKVSDQVEKAILEENFKNSFMI</sequence>
<dbReference type="EMBL" id="BGPR01108996">
    <property type="protein sequence ID" value="GBM84511.1"/>
    <property type="molecule type" value="Genomic_DNA"/>
</dbReference>
<dbReference type="AlphaFoldDB" id="A0A4Y2J2U7"/>
<comment type="caution">
    <text evidence="4">The sequence shown here is derived from an EMBL/GenBank/DDBJ whole genome shotgun (WGS) entry which is preliminary data.</text>
</comment>
<dbReference type="EMBL" id="BGPR01108998">
    <property type="protein sequence ID" value="GBM84522.1"/>
    <property type="molecule type" value="Genomic_DNA"/>
</dbReference>
<evidence type="ECO:0000313" key="2">
    <source>
        <dbReference type="EMBL" id="GBM84522.1"/>
    </source>
</evidence>
<dbReference type="Proteomes" id="UP000499080">
    <property type="component" value="Unassembled WGS sequence"/>
</dbReference>
<accession>A0A4Y2J2U7</accession>
<dbReference type="EMBL" id="BGPR01109003">
    <property type="protein sequence ID" value="GBM84541.1"/>
    <property type="molecule type" value="Genomic_DNA"/>
</dbReference>
<protein>
    <submittedName>
        <fullName evidence="4">Uncharacterized protein</fullName>
    </submittedName>
</protein>
<proteinExistence type="predicted"/>
<name>A0A4Y2J2U7_ARAVE</name>
<gene>
    <name evidence="1" type="ORF">AVEN_11810_1</name>
    <name evidence="3" type="ORF">AVEN_135698_1</name>
    <name evidence="4" type="ORF">AVEN_147626_1</name>
    <name evidence="2" type="ORF">AVEN_41693_1</name>
</gene>